<feature type="region of interest" description="Disordered" evidence="2">
    <location>
        <begin position="121"/>
        <end position="159"/>
    </location>
</feature>
<keyword evidence="3" id="KW-1185">Reference proteome</keyword>
<feature type="region of interest" description="Disordered" evidence="2">
    <location>
        <begin position="1"/>
        <end position="29"/>
    </location>
</feature>
<feature type="compositionally biased region" description="Polar residues" evidence="2">
    <location>
        <begin position="355"/>
        <end position="366"/>
    </location>
</feature>
<feature type="compositionally biased region" description="Basic and acidic residues" evidence="2">
    <location>
        <begin position="136"/>
        <end position="148"/>
    </location>
</feature>
<dbReference type="GeneID" id="114861483"/>
<dbReference type="PANTHER" id="PTHR16095:SF9">
    <property type="entry name" value="PROLINE AND SERINE-RICH PROTEIN 2"/>
    <property type="match status" value="1"/>
</dbReference>
<dbReference type="RefSeq" id="XP_029016580.1">
    <property type="nucleotide sequence ID" value="XM_029160747.3"/>
</dbReference>
<feature type="compositionally biased region" description="Basic residues" evidence="2">
    <location>
        <begin position="1"/>
        <end position="11"/>
    </location>
</feature>
<evidence type="ECO:0000313" key="3">
    <source>
        <dbReference type="Proteomes" id="UP000515150"/>
    </source>
</evidence>
<proteinExistence type="predicted"/>
<gene>
    <name evidence="4" type="primary">LOC114861483</name>
</gene>
<accession>A0A6P7NEM8</accession>
<feature type="region of interest" description="Disordered" evidence="2">
    <location>
        <begin position="54"/>
        <end position="75"/>
    </location>
</feature>
<organism evidence="3 4">
    <name type="scientific">Betta splendens</name>
    <name type="common">Siamese fighting fish</name>
    <dbReference type="NCBI Taxonomy" id="158456"/>
    <lineage>
        <taxon>Eukaryota</taxon>
        <taxon>Metazoa</taxon>
        <taxon>Chordata</taxon>
        <taxon>Craniata</taxon>
        <taxon>Vertebrata</taxon>
        <taxon>Euteleostomi</taxon>
        <taxon>Actinopterygii</taxon>
        <taxon>Neopterygii</taxon>
        <taxon>Teleostei</taxon>
        <taxon>Neoteleostei</taxon>
        <taxon>Acanthomorphata</taxon>
        <taxon>Anabantaria</taxon>
        <taxon>Anabantiformes</taxon>
        <taxon>Anabantoidei</taxon>
        <taxon>Osphronemidae</taxon>
        <taxon>Betta</taxon>
    </lineage>
</organism>
<feature type="compositionally biased region" description="Pro residues" evidence="2">
    <location>
        <begin position="403"/>
        <end position="413"/>
    </location>
</feature>
<dbReference type="Proteomes" id="UP000515150">
    <property type="component" value="Chromosome 9"/>
</dbReference>
<dbReference type="OrthoDB" id="8725016at2759"/>
<protein>
    <submittedName>
        <fullName evidence="4">Proline and serine-rich protein 2</fullName>
    </submittedName>
</protein>
<dbReference type="AlphaFoldDB" id="A0A6P7NEM8"/>
<dbReference type="PANTHER" id="PTHR16095">
    <property type="entry name" value="TRANSMEMBRANE PROTEIN 143 FAMILY MEMBER"/>
    <property type="match status" value="1"/>
</dbReference>
<feature type="compositionally biased region" description="Low complexity" evidence="2">
    <location>
        <begin position="393"/>
        <end position="402"/>
    </location>
</feature>
<reference evidence="4" key="1">
    <citation type="submission" date="2025-08" db="UniProtKB">
        <authorList>
            <consortium name="RefSeq"/>
        </authorList>
    </citation>
    <scope>IDENTIFICATION</scope>
</reference>
<keyword evidence="1" id="KW-0597">Phosphoprotein</keyword>
<evidence type="ECO:0000313" key="4">
    <source>
        <dbReference type="RefSeq" id="XP_029016580.1"/>
    </source>
</evidence>
<sequence>MDVRLHSKPQRHYAVNGGVRQTSRPGDDELQSLSRDVLECIQFFDETIVSLEESLQEDERSAGQVKAPASSHGPVDRVGGPLAFSHSHKSSVLASHPSAKDQDIIDLVHPEPDLVQQPIFSPTSPAFPRITSGPDSHFEVKPRRDRVDGLPSEYNPPVRSGSYGPADGLSPYHPPGCIPTPALIAQNIAVNKPAAPAHLLASSLLRRQSMESDKHHGAPASASAKLAHLPPNISVVHTNKDQHGPASVNVHDRQAQMLANLAGTPHVLAQENAQHAAPARSISLKDPAPDVSRMEALSKLGLDRSRSLSGGTPAHAGSAALDPLPTSAGTKARVSRTPQSRAQAERGPEMPRTASPGSHDNRTPQPSAAPVSPTLEFNSYGGKSVFVHPSVYSASDSATSPTSPGPVAPPQSPPNAVELNTYGGKSKFMTPGSGAVARNNLPDILSSHIDKSQTSPVRSEPPPIELNPYGGKSRTFNSPPGANRPSEGATKSFKAPAPTPAPKPQRHTIHMGAAKPAPRAQSPEHRRKPASMFRPQGITVQFSGRGPMNDSRREALRKLGLLKDS</sequence>
<evidence type="ECO:0000256" key="1">
    <source>
        <dbReference type="ARBA" id="ARBA00022553"/>
    </source>
</evidence>
<dbReference type="InParanoid" id="A0A6P7NEM8"/>
<evidence type="ECO:0000256" key="2">
    <source>
        <dbReference type="SAM" id="MobiDB-lite"/>
    </source>
</evidence>
<dbReference type="KEGG" id="bspl:114861483"/>
<feature type="region of interest" description="Disordered" evidence="2">
    <location>
        <begin position="393"/>
        <end position="435"/>
    </location>
</feature>
<feature type="region of interest" description="Disordered" evidence="2">
    <location>
        <begin position="450"/>
        <end position="552"/>
    </location>
</feature>
<feature type="region of interest" description="Disordered" evidence="2">
    <location>
        <begin position="303"/>
        <end position="375"/>
    </location>
</feature>
<name>A0A6P7NEM8_BETSP</name>